<name>A0ABY7HA67_9BACT</name>
<proteinExistence type="predicted"/>
<evidence type="ECO:0000256" key="1">
    <source>
        <dbReference type="SAM" id="MobiDB-lite"/>
    </source>
</evidence>
<gene>
    <name evidence="2" type="ORF">O0S08_08445</name>
</gene>
<feature type="region of interest" description="Disordered" evidence="1">
    <location>
        <begin position="106"/>
        <end position="147"/>
    </location>
</feature>
<organism evidence="2 3">
    <name type="scientific">Nannocystis punicea</name>
    <dbReference type="NCBI Taxonomy" id="2995304"/>
    <lineage>
        <taxon>Bacteria</taxon>
        <taxon>Pseudomonadati</taxon>
        <taxon>Myxococcota</taxon>
        <taxon>Polyangia</taxon>
        <taxon>Nannocystales</taxon>
        <taxon>Nannocystaceae</taxon>
        <taxon>Nannocystis</taxon>
    </lineage>
</organism>
<keyword evidence="3" id="KW-1185">Reference proteome</keyword>
<feature type="compositionally biased region" description="Basic residues" evidence="1">
    <location>
        <begin position="134"/>
        <end position="147"/>
    </location>
</feature>
<accession>A0ABY7HA67</accession>
<dbReference type="Proteomes" id="UP001164459">
    <property type="component" value="Chromosome"/>
</dbReference>
<reference evidence="2" key="1">
    <citation type="submission" date="2022-11" db="EMBL/GenBank/DDBJ databases">
        <title>Minimal conservation of predation-associated metabolite biosynthetic gene clusters underscores biosynthetic potential of Myxococcota including descriptions for ten novel species: Archangium lansinium sp. nov., Myxococcus landrumus sp. nov., Nannocystis bai.</title>
        <authorList>
            <person name="Ahearne A."/>
            <person name="Stevens C."/>
            <person name="Dowd S."/>
        </authorList>
    </citation>
    <scope>NUCLEOTIDE SEQUENCE</scope>
    <source>
        <strain evidence="2">Fl3</strain>
    </source>
</reference>
<evidence type="ECO:0000313" key="2">
    <source>
        <dbReference type="EMBL" id="WAS96178.1"/>
    </source>
</evidence>
<dbReference type="RefSeq" id="WP_269038519.1">
    <property type="nucleotide sequence ID" value="NZ_CP114040.1"/>
</dbReference>
<feature type="compositionally biased region" description="Basic and acidic residues" evidence="1">
    <location>
        <begin position="119"/>
        <end position="129"/>
    </location>
</feature>
<evidence type="ECO:0000313" key="3">
    <source>
        <dbReference type="Proteomes" id="UP001164459"/>
    </source>
</evidence>
<protein>
    <submittedName>
        <fullName evidence="2">Uncharacterized protein</fullName>
    </submittedName>
</protein>
<dbReference type="EMBL" id="CP114040">
    <property type="protein sequence ID" value="WAS96178.1"/>
    <property type="molecule type" value="Genomic_DNA"/>
</dbReference>
<sequence>MKREPRWDSLAEFAALHDVVASLARTCERDVGRAAPRRAARSFSILPSLARRLAPRAGGRAELVRMHGAGSIAARDVEVRVRPFARAKVGGARMVVLAAAASDVADREHEHCEHHKHAEHNNADDDHGEGVISRPRRQQHRFSRVAA</sequence>